<keyword evidence="2" id="KW-0472">Membrane</keyword>
<evidence type="ECO:0000259" key="3">
    <source>
        <dbReference type="SMART" id="SM00421"/>
    </source>
</evidence>
<feature type="transmembrane region" description="Helical" evidence="2">
    <location>
        <begin position="422"/>
        <end position="441"/>
    </location>
</feature>
<evidence type="ECO:0000256" key="1">
    <source>
        <dbReference type="SAM" id="Coils"/>
    </source>
</evidence>
<dbReference type="PANTHER" id="PTHR47050:SF1">
    <property type="entry name" value="TETRATRICOPEPTIDE REPEAT PROTEIN 24-LIKE"/>
    <property type="match status" value="1"/>
</dbReference>
<gene>
    <name evidence="4" type="ORF">H8R27_07370</name>
</gene>
<accession>A0ABR7IYF5</accession>
<dbReference type="Gene3D" id="1.10.10.10">
    <property type="entry name" value="Winged helix-like DNA-binding domain superfamily/Winged helix DNA-binding domain"/>
    <property type="match status" value="1"/>
</dbReference>
<comment type="caution">
    <text evidence="4">The sequence shown here is derived from an EMBL/GenBank/DDBJ whole genome shotgun (WGS) entry which is preliminary data.</text>
</comment>
<reference evidence="4 5" key="1">
    <citation type="submission" date="2020-08" db="EMBL/GenBank/DDBJ databases">
        <title>Description of novel Flavobacterium F-408 isolate.</title>
        <authorList>
            <person name="Saticioglu I.B."/>
            <person name="Duman M."/>
            <person name="Altun S."/>
        </authorList>
    </citation>
    <scope>NUCLEOTIDE SEQUENCE [LARGE SCALE GENOMIC DNA]</scope>
    <source>
        <strain evidence="4 5">F-408</strain>
    </source>
</reference>
<dbReference type="PANTHER" id="PTHR47050">
    <property type="entry name" value="TETRATRICOPEPTIDE REPEAT PROTEIN 24"/>
    <property type="match status" value="1"/>
</dbReference>
<dbReference type="InterPro" id="IPR024812">
    <property type="entry name" value="TPR_24"/>
</dbReference>
<keyword evidence="2" id="KW-1133">Transmembrane helix</keyword>
<dbReference type="InterPro" id="IPR011990">
    <property type="entry name" value="TPR-like_helical_dom_sf"/>
</dbReference>
<dbReference type="InterPro" id="IPR036388">
    <property type="entry name" value="WH-like_DNA-bd_sf"/>
</dbReference>
<evidence type="ECO:0000313" key="4">
    <source>
        <dbReference type="EMBL" id="MBC5834702.1"/>
    </source>
</evidence>
<keyword evidence="2" id="KW-0812">Transmembrane</keyword>
<feature type="coiled-coil region" evidence="1">
    <location>
        <begin position="487"/>
        <end position="514"/>
    </location>
</feature>
<keyword evidence="1" id="KW-0175">Coiled coil</keyword>
<dbReference type="Proteomes" id="UP000605990">
    <property type="component" value="Unassembled WGS sequence"/>
</dbReference>
<protein>
    <submittedName>
        <fullName evidence="4">Tetratricopeptide repeat protein</fullName>
    </submittedName>
</protein>
<dbReference type="SMART" id="SM00421">
    <property type="entry name" value="HTH_LUXR"/>
    <property type="match status" value="1"/>
</dbReference>
<dbReference type="SUPFAM" id="SSF48452">
    <property type="entry name" value="TPR-like"/>
    <property type="match status" value="1"/>
</dbReference>
<dbReference type="InterPro" id="IPR016032">
    <property type="entry name" value="Sig_transdc_resp-reg_C-effctor"/>
</dbReference>
<feature type="domain" description="HTH luxR-type" evidence="3">
    <location>
        <begin position="554"/>
        <end position="611"/>
    </location>
</feature>
<dbReference type="Pfam" id="PF13424">
    <property type="entry name" value="TPR_12"/>
    <property type="match status" value="1"/>
</dbReference>
<dbReference type="InterPro" id="IPR000792">
    <property type="entry name" value="Tscrpt_reg_LuxR_C"/>
</dbReference>
<dbReference type="SMART" id="SM00028">
    <property type="entry name" value="TPR"/>
    <property type="match status" value="4"/>
</dbReference>
<evidence type="ECO:0000256" key="2">
    <source>
        <dbReference type="SAM" id="Phobius"/>
    </source>
</evidence>
<keyword evidence="5" id="KW-1185">Reference proteome</keyword>
<organism evidence="4 5">
    <name type="scientific">Flavobacterium bernardetii</name>
    <dbReference type="NCBI Taxonomy" id="2813823"/>
    <lineage>
        <taxon>Bacteria</taxon>
        <taxon>Pseudomonadati</taxon>
        <taxon>Bacteroidota</taxon>
        <taxon>Flavobacteriia</taxon>
        <taxon>Flavobacteriales</taxon>
        <taxon>Flavobacteriaceae</taxon>
        <taxon>Flavobacterium</taxon>
    </lineage>
</organism>
<dbReference type="EMBL" id="JACRUN010000003">
    <property type="protein sequence ID" value="MBC5834702.1"/>
    <property type="molecule type" value="Genomic_DNA"/>
</dbReference>
<dbReference type="SUPFAM" id="SSF46894">
    <property type="entry name" value="C-terminal effector domain of the bipartite response regulators"/>
    <property type="match status" value="1"/>
</dbReference>
<dbReference type="Gene3D" id="1.25.40.10">
    <property type="entry name" value="Tetratricopeptide repeat domain"/>
    <property type="match status" value="2"/>
</dbReference>
<sequence>MKIAYLFFLYFSFSFFVFSQGSTIEIDKMQDQAENVLKSNIGGALVILNSSLNKASLVKYDKGEARAYWLIGLTYYYKSDFQKSTQFLKEALLKLRTINGAFEYQANCYRVLGKIALHKGNFSEAYENLLKAKDYYGKTVHLIDKDSKDLINNDIAYYYIQLNNYDKALLILNDNLKNINISKNTLADTFLLFSIISNSQLDFIESIEYYNKALKIYQSLNDKVGVISCETNIAIAYYDLKKYKKAIVLFEEILDESKSAGFAVGEMKSNLYLANCFIALNELKTADHYIEIVEKLIKKISGFEDDLIVLKSKRFIATNEISKSEDLIEKHIASNKNIPSSSIIDFYGILELGYKKENNFQKAYEFQLKRIQFKDEFNNANLQENINSQRVEFKYDNLKNELAIQTKDYEILRGKEKNQKTIIIAVFLISALIILLMILYFNKKKKVFHLKESVVLSEKKILEVINLKKEREIEFKNKEITDFAIHISEKNEILEDIKNKIKELQLKDSKTQNKITELVLFINDNINQNAEKVKLYSEIQQTTDSFYQKLTSVFPSLTEKETRLASLVMLQLSSKQIAQQLNIAPASIDNYRSILRKKMDIPKEQSLQDFLKNLS</sequence>
<dbReference type="InterPro" id="IPR019734">
    <property type="entry name" value="TPR_rpt"/>
</dbReference>
<evidence type="ECO:0000313" key="5">
    <source>
        <dbReference type="Proteomes" id="UP000605990"/>
    </source>
</evidence>
<dbReference type="Pfam" id="PF00196">
    <property type="entry name" value="GerE"/>
    <property type="match status" value="1"/>
</dbReference>
<name>A0ABR7IYF5_9FLAO</name>
<proteinExistence type="predicted"/>
<dbReference type="RefSeq" id="WP_166127664.1">
    <property type="nucleotide sequence ID" value="NZ_JAANOQ010000004.1"/>
</dbReference>